<feature type="domain" description="MoaB/Mog" evidence="12">
    <location>
        <begin position="185"/>
        <end position="322"/>
    </location>
</feature>
<evidence type="ECO:0000259" key="12">
    <source>
        <dbReference type="SMART" id="SM00852"/>
    </source>
</evidence>
<comment type="function">
    <text evidence="2 11">Catalyzes the insertion of molybdate into adenylated molybdopterin with the concomitant release of AMP.</text>
</comment>
<dbReference type="Gene3D" id="3.90.105.10">
    <property type="entry name" value="Molybdopterin biosynthesis moea protein, domain 2"/>
    <property type="match status" value="1"/>
</dbReference>
<keyword evidence="8 11" id="KW-0460">Magnesium</keyword>
<keyword evidence="7 11" id="KW-0479">Metal-binding</keyword>
<dbReference type="SUPFAM" id="SSF63882">
    <property type="entry name" value="MoeA N-terminal region -like"/>
    <property type="match status" value="1"/>
</dbReference>
<dbReference type="InterPro" id="IPR005110">
    <property type="entry name" value="MoeA_linker/N"/>
</dbReference>
<dbReference type="PANTHER" id="PTHR10192:SF5">
    <property type="entry name" value="GEPHYRIN"/>
    <property type="match status" value="1"/>
</dbReference>
<dbReference type="GO" id="GO:0046872">
    <property type="term" value="F:metal ion binding"/>
    <property type="evidence" value="ECO:0007669"/>
    <property type="project" value="UniProtKB-UniRule"/>
</dbReference>
<keyword evidence="5 11" id="KW-0500">Molybdenum</keyword>
<comment type="similarity">
    <text evidence="4 11">Belongs to the MoeA family.</text>
</comment>
<dbReference type="Gene3D" id="3.40.980.10">
    <property type="entry name" value="MoaB/Mog-like domain"/>
    <property type="match status" value="1"/>
</dbReference>
<accession>A0A091B352</accession>
<dbReference type="EMBL" id="AVCK01000012">
    <property type="protein sequence ID" value="KFN47018.1"/>
    <property type="molecule type" value="Genomic_DNA"/>
</dbReference>
<dbReference type="GO" id="GO:0005829">
    <property type="term" value="C:cytosol"/>
    <property type="evidence" value="ECO:0007669"/>
    <property type="project" value="TreeGrafter"/>
</dbReference>
<evidence type="ECO:0000256" key="7">
    <source>
        <dbReference type="ARBA" id="ARBA00022723"/>
    </source>
</evidence>
<dbReference type="UniPathway" id="UPA00344"/>
<evidence type="ECO:0000256" key="6">
    <source>
        <dbReference type="ARBA" id="ARBA00022679"/>
    </source>
</evidence>
<dbReference type="EC" id="2.10.1.1" evidence="11"/>
<evidence type="ECO:0000313" key="13">
    <source>
        <dbReference type="EMBL" id="KFN47018.1"/>
    </source>
</evidence>
<dbReference type="SMART" id="SM00852">
    <property type="entry name" value="MoCF_biosynth"/>
    <property type="match status" value="1"/>
</dbReference>
<evidence type="ECO:0000313" key="14">
    <source>
        <dbReference type="Proteomes" id="UP000029393"/>
    </source>
</evidence>
<dbReference type="Gene3D" id="2.170.190.11">
    <property type="entry name" value="Molybdopterin biosynthesis moea protein, domain 3"/>
    <property type="match status" value="1"/>
</dbReference>
<dbReference type="RefSeq" id="WP_034211143.1">
    <property type="nucleotide sequence ID" value="NZ_AVCK01000012.1"/>
</dbReference>
<dbReference type="Pfam" id="PF03453">
    <property type="entry name" value="MoeA_N"/>
    <property type="match status" value="1"/>
</dbReference>
<gene>
    <name evidence="13" type="ORF">N787_01590</name>
</gene>
<evidence type="ECO:0000256" key="1">
    <source>
        <dbReference type="ARBA" id="ARBA00001946"/>
    </source>
</evidence>
<protein>
    <recommendedName>
        <fullName evidence="11">Molybdopterin molybdenumtransferase</fullName>
        <ecNumber evidence="11">2.10.1.1</ecNumber>
    </recommendedName>
</protein>
<dbReference type="GO" id="GO:0006777">
    <property type="term" value="P:Mo-molybdopterin cofactor biosynthetic process"/>
    <property type="evidence" value="ECO:0007669"/>
    <property type="project" value="UniProtKB-UniRule"/>
</dbReference>
<reference evidence="13 14" key="1">
    <citation type="submission" date="2013-09" db="EMBL/GenBank/DDBJ databases">
        <title>Genome sequencing of Arenimonas metalli.</title>
        <authorList>
            <person name="Chen F."/>
            <person name="Wang G."/>
        </authorList>
    </citation>
    <scope>NUCLEOTIDE SEQUENCE [LARGE SCALE GENOMIC DNA]</scope>
    <source>
        <strain evidence="13 14">CF5-1</strain>
    </source>
</reference>
<dbReference type="NCBIfam" id="NF045515">
    <property type="entry name" value="Glp_gephyrin"/>
    <property type="match status" value="1"/>
</dbReference>
<evidence type="ECO:0000256" key="3">
    <source>
        <dbReference type="ARBA" id="ARBA00005046"/>
    </source>
</evidence>
<comment type="cofactor">
    <cofactor evidence="1 11">
        <name>Mg(2+)</name>
        <dbReference type="ChEBI" id="CHEBI:18420"/>
    </cofactor>
</comment>
<dbReference type="GO" id="GO:0061599">
    <property type="term" value="F:molybdopterin molybdotransferase activity"/>
    <property type="evidence" value="ECO:0007669"/>
    <property type="project" value="UniProtKB-UniRule"/>
</dbReference>
<sequence>MTDPFPTRIAFDDALAILARVAADRRLESVRQPLSRAHGAVLAADLVAGLPLPGFDNSAMDGYALRAAEINAAGAAGLRLAGEQFAGPSHGLVLGAGECTRITTGAPMPAGADAVLIKEDAREADGRVVATTTVAPGAHVRRAGEDVAVGDRVLQAGDVLTPARLSLAAALGHDGLEVHRRPTVAVFTTGDELRPPGQPLAPGEIHDSNRVLLQTLLMAEGLEPVAWPVLPDDPERMRTALRDAAFSFDLVITCGGVSAGEKDHLPALLREQGEVYFWKVRMKPGMPVLFGRLGEALVLGLPGNPVSVLATFLTLGRGLLDALQGRTAPRPPLRAELLTPIAKPHARLEFMRGNLSCSDAGQLQVRPNPAVASHRLRGAADANALIRLPEGAADYAAGDRVEVLAFGGLGGL</sequence>
<dbReference type="InterPro" id="IPR038987">
    <property type="entry name" value="MoeA-like"/>
</dbReference>
<comment type="pathway">
    <text evidence="3 11">Cofactor biosynthesis; molybdopterin biosynthesis.</text>
</comment>
<dbReference type="PANTHER" id="PTHR10192">
    <property type="entry name" value="MOLYBDOPTERIN BIOSYNTHESIS PROTEIN"/>
    <property type="match status" value="1"/>
</dbReference>
<dbReference type="AlphaFoldDB" id="A0A091B352"/>
<dbReference type="PATRIC" id="fig|1384056.3.peg.946"/>
<dbReference type="InterPro" id="IPR036688">
    <property type="entry name" value="MoeA_C_domain_IV_sf"/>
</dbReference>
<evidence type="ECO:0000256" key="11">
    <source>
        <dbReference type="RuleBase" id="RU365090"/>
    </source>
</evidence>
<dbReference type="eggNOG" id="COG0303">
    <property type="taxonomic scope" value="Bacteria"/>
</dbReference>
<dbReference type="Pfam" id="PF03454">
    <property type="entry name" value="MoeA_C"/>
    <property type="match status" value="1"/>
</dbReference>
<dbReference type="SUPFAM" id="SSF63867">
    <property type="entry name" value="MoeA C-terminal domain-like"/>
    <property type="match status" value="1"/>
</dbReference>
<dbReference type="InterPro" id="IPR005111">
    <property type="entry name" value="MoeA_C_domain_IV"/>
</dbReference>
<name>A0A091B352_9GAMM</name>
<dbReference type="SUPFAM" id="SSF53218">
    <property type="entry name" value="Molybdenum cofactor biosynthesis proteins"/>
    <property type="match status" value="1"/>
</dbReference>
<dbReference type="InterPro" id="IPR036135">
    <property type="entry name" value="MoeA_linker/N_sf"/>
</dbReference>
<dbReference type="CDD" id="cd00887">
    <property type="entry name" value="MoeA"/>
    <property type="match status" value="1"/>
</dbReference>
<comment type="catalytic activity">
    <reaction evidence="10">
        <text>adenylyl-molybdopterin + molybdate = Mo-molybdopterin + AMP + H(+)</text>
        <dbReference type="Rhea" id="RHEA:35047"/>
        <dbReference type="ChEBI" id="CHEBI:15378"/>
        <dbReference type="ChEBI" id="CHEBI:36264"/>
        <dbReference type="ChEBI" id="CHEBI:62727"/>
        <dbReference type="ChEBI" id="CHEBI:71302"/>
        <dbReference type="ChEBI" id="CHEBI:456215"/>
        <dbReference type="EC" id="2.10.1.1"/>
    </reaction>
</comment>
<dbReference type="STRING" id="1384056.N787_01590"/>
<evidence type="ECO:0000256" key="5">
    <source>
        <dbReference type="ARBA" id="ARBA00022505"/>
    </source>
</evidence>
<evidence type="ECO:0000256" key="4">
    <source>
        <dbReference type="ARBA" id="ARBA00010763"/>
    </source>
</evidence>
<comment type="caution">
    <text evidence="13">The sequence shown here is derived from an EMBL/GenBank/DDBJ whole genome shotgun (WGS) entry which is preliminary data.</text>
</comment>
<evidence type="ECO:0000256" key="9">
    <source>
        <dbReference type="ARBA" id="ARBA00023150"/>
    </source>
</evidence>
<proteinExistence type="inferred from homology"/>
<keyword evidence="14" id="KW-1185">Reference proteome</keyword>
<evidence type="ECO:0000256" key="2">
    <source>
        <dbReference type="ARBA" id="ARBA00002901"/>
    </source>
</evidence>
<evidence type="ECO:0000256" key="10">
    <source>
        <dbReference type="ARBA" id="ARBA00047317"/>
    </source>
</evidence>
<dbReference type="NCBIfam" id="TIGR00177">
    <property type="entry name" value="molyb_syn"/>
    <property type="match status" value="1"/>
</dbReference>
<dbReference type="OrthoDB" id="9804758at2"/>
<dbReference type="Gene3D" id="2.40.340.10">
    <property type="entry name" value="MoeA, C-terminal, domain IV"/>
    <property type="match status" value="1"/>
</dbReference>
<evidence type="ECO:0000256" key="8">
    <source>
        <dbReference type="ARBA" id="ARBA00022842"/>
    </source>
</evidence>
<keyword evidence="6 11" id="KW-0808">Transferase</keyword>
<organism evidence="13 14">
    <name type="scientific">Arenimonas metalli CF5-1</name>
    <dbReference type="NCBI Taxonomy" id="1384056"/>
    <lineage>
        <taxon>Bacteria</taxon>
        <taxon>Pseudomonadati</taxon>
        <taxon>Pseudomonadota</taxon>
        <taxon>Gammaproteobacteria</taxon>
        <taxon>Lysobacterales</taxon>
        <taxon>Lysobacteraceae</taxon>
        <taxon>Arenimonas</taxon>
    </lineage>
</organism>
<keyword evidence="9 11" id="KW-0501">Molybdenum cofactor biosynthesis</keyword>
<dbReference type="Pfam" id="PF00994">
    <property type="entry name" value="MoCF_biosynth"/>
    <property type="match status" value="1"/>
</dbReference>
<dbReference type="FunFam" id="3.40.980.10:FF:000004">
    <property type="entry name" value="Molybdopterin molybdenumtransferase"/>
    <property type="match status" value="1"/>
</dbReference>
<dbReference type="InterPro" id="IPR001453">
    <property type="entry name" value="MoaB/Mog_dom"/>
</dbReference>
<dbReference type="Proteomes" id="UP000029393">
    <property type="component" value="Unassembled WGS sequence"/>
</dbReference>
<dbReference type="InterPro" id="IPR036425">
    <property type="entry name" value="MoaB/Mog-like_dom_sf"/>
</dbReference>